<dbReference type="Gene3D" id="1.10.10.2590">
    <property type="entry name" value="BEN domain"/>
    <property type="match status" value="1"/>
</dbReference>
<organism evidence="1 2">
    <name type="scientific">Cirrhinus molitorella</name>
    <name type="common">mud carp</name>
    <dbReference type="NCBI Taxonomy" id="172907"/>
    <lineage>
        <taxon>Eukaryota</taxon>
        <taxon>Metazoa</taxon>
        <taxon>Chordata</taxon>
        <taxon>Craniata</taxon>
        <taxon>Vertebrata</taxon>
        <taxon>Euteleostomi</taxon>
        <taxon>Actinopterygii</taxon>
        <taxon>Neopterygii</taxon>
        <taxon>Teleostei</taxon>
        <taxon>Ostariophysi</taxon>
        <taxon>Cypriniformes</taxon>
        <taxon>Cyprinidae</taxon>
        <taxon>Labeoninae</taxon>
        <taxon>Labeonini</taxon>
        <taxon>Cirrhinus</taxon>
    </lineage>
</organism>
<proteinExistence type="predicted"/>
<protein>
    <submittedName>
        <fullName evidence="1">Uncharacterized protein</fullName>
    </submittedName>
</protein>
<gene>
    <name evidence="1" type="ORF">Q8A67_024218</name>
</gene>
<evidence type="ECO:0000313" key="2">
    <source>
        <dbReference type="Proteomes" id="UP001187343"/>
    </source>
</evidence>
<comment type="caution">
    <text evidence="1">The sequence shown here is derived from an EMBL/GenBank/DDBJ whole genome shotgun (WGS) entry which is preliminary data.</text>
</comment>
<accession>A0AA88NY49</accession>
<evidence type="ECO:0000313" key="1">
    <source>
        <dbReference type="EMBL" id="KAK2869826.1"/>
    </source>
</evidence>
<reference evidence="1" key="1">
    <citation type="submission" date="2023-08" db="EMBL/GenBank/DDBJ databases">
        <title>Chromosome-level Genome Assembly of mud carp (Cirrhinus molitorella).</title>
        <authorList>
            <person name="Liu H."/>
        </authorList>
    </citation>
    <scope>NUCLEOTIDE SEQUENCE</scope>
    <source>
        <strain evidence="1">Prfri</strain>
        <tissue evidence="1">Muscle</tissue>
    </source>
</reference>
<name>A0AA88NY49_9TELE</name>
<dbReference type="EMBL" id="JAUYZG010000024">
    <property type="protein sequence ID" value="KAK2869826.1"/>
    <property type="molecule type" value="Genomic_DNA"/>
</dbReference>
<keyword evidence="2" id="KW-1185">Reference proteome</keyword>
<sequence length="78" mass="8935">MKKRSLMRCRRQQSPSLLLRKKRWKSGKGAPPKTQLDVAKVQAITDAVLLEFPQATASDVRAAIRRKCNNEQFVQKKV</sequence>
<dbReference type="Proteomes" id="UP001187343">
    <property type="component" value="Unassembled WGS sequence"/>
</dbReference>
<dbReference type="AlphaFoldDB" id="A0AA88NY49"/>